<organism evidence="1 2">
    <name type="scientific">Methylocystis parvus</name>
    <dbReference type="NCBI Taxonomy" id="134"/>
    <lineage>
        <taxon>Bacteria</taxon>
        <taxon>Pseudomonadati</taxon>
        <taxon>Pseudomonadota</taxon>
        <taxon>Alphaproteobacteria</taxon>
        <taxon>Hyphomicrobiales</taxon>
        <taxon>Methylocystaceae</taxon>
        <taxon>Methylocystis</taxon>
    </lineage>
</organism>
<reference evidence="1 2" key="1">
    <citation type="submission" date="2019-09" db="EMBL/GenBank/DDBJ databases">
        <title>Isolation and complete genome sequencing of Methylocystis species.</title>
        <authorList>
            <person name="Rumah B.L."/>
            <person name="Stead C.E."/>
            <person name="Stevens B.C."/>
            <person name="Minton N.P."/>
            <person name="Grosse-Honebrink A."/>
            <person name="Zhang Y."/>
        </authorList>
    </citation>
    <scope>NUCLEOTIDE SEQUENCE [LARGE SCALE GENOMIC DNA]</scope>
    <source>
        <strain evidence="1 2">BRCS2</strain>
    </source>
</reference>
<evidence type="ECO:0000313" key="1">
    <source>
        <dbReference type="EMBL" id="QGM96807.1"/>
    </source>
</evidence>
<proteinExistence type="predicted"/>
<gene>
    <name evidence="1" type="primary">hybE</name>
    <name evidence="1" type="ORF">F7D14_04505</name>
</gene>
<dbReference type="RefSeq" id="WP_016919618.1">
    <property type="nucleotide sequence ID" value="NZ_CP044331.1"/>
</dbReference>
<dbReference type="NCBIfam" id="TIGR03993">
    <property type="entry name" value="hydrog_HybE"/>
    <property type="match status" value="1"/>
</dbReference>
<dbReference type="KEGG" id="mpar:F7D14_04505"/>
<name>A0A6B8LWQ6_9HYPH</name>
<dbReference type="Pfam" id="PF11939">
    <property type="entry name" value="NiFe-hyd_HybE"/>
    <property type="match status" value="1"/>
</dbReference>
<dbReference type="InterPro" id="IPR023994">
    <property type="entry name" value="NiFe-hyd_HybE"/>
</dbReference>
<dbReference type="Gene3D" id="3.30.1460.40">
    <property type="entry name" value="[NiFe]-hydrogenase assembly chaperone, HybE"/>
    <property type="match status" value="1"/>
</dbReference>
<accession>A0A6B8LWQ6</accession>
<evidence type="ECO:0000313" key="2">
    <source>
        <dbReference type="Proteomes" id="UP000422569"/>
    </source>
</evidence>
<sequence length="167" mass="18046">MDDDAATAVGERLAARYREIRSGPMRGMPICNDALDVAAIGFRPLIDPTRGEFAFGAIVTPWMMNIVGARLSGEEHGFVAGAMHRIALPAGDVEMVASGLDGFGPILACSLFSPMFDFPDMDAARETARQAIEALFDRDLLERAATRRAAALDRRALLRGRLAEAPR</sequence>
<dbReference type="InterPro" id="IPR038530">
    <property type="entry name" value="NiFe-hyd_HybE_sf"/>
</dbReference>
<dbReference type="AlphaFoldDB" id="A0A6B8LWQ6"/>
<protein>
    <submittedName>
        <fullName evidence="1">[NiFe]-hydrogenase assembly chaperone HybE</fullName>
    </submittedName>
</protein>
<keyword evidence="2" id="KW-1185">Reference proteome</keyword>
<dbReference type="Proteomes" id="UP000422569">
    <property type="component" value="Chromosome"/>
</dbReference>
<dbReference type="EMBL" id="CP044331">
    <property type="protein sequence ID" value="QGM96807.1"/>
    <property type="molecule type" value="Genomic_DNA"/>
</dbReference>